<name>A0A1Y1ZM82_9PLEO</name>
<reference evidence="1 2" key="1">
    <citation type="submission" date="2016-07" db="EMBL/GenBank/DDBJ databases">
        <title>Pervasive Adenine N6-methylation of Active Genes in Fungi.</title>
        <authorList>
            <consortium name="DOE Joint Genome Institute"/>
            <person name="Mondo S.J."/>
            <person name="Dannebaum R.O."/>
            <person name="Kuo R.C."/>
            <person name="Labutti K."/>
            <person name="Haridas S."/>
            <person name="Kuo A."/>
            <person name="Salamov A."/>
            <person name="Ahrendt S.R."/>
            <person name="Lipzen A."/>
            <person name="Sullivan W."/>
            <person name="Andreopoulos W.B."/>
            <person name="Clum A."/>
            <person name="Lindquist E."/>
            <person name="Daum C."/>
            <person name="Ramamoorthy G.K."/>
            <person name="Gryganskyi A."/>
            <person name="Culley D."/>
            <person name="Magnuson J.K."/>
            <person name="James T.Y."/>
            <person name="O'Malley M.A."/>
            <person name="Stajich J.E."/>
            <person name="Spatafora J.W."/>
            <person name="Visel A."/>
            <person name="Grigoriev I.V."/>
        </authorList>
    </citation>
    <scope>NUCLEOTIDE SEQUENCE [LARGE SCALE GENOMIC DNA]</scope>
    <source>
        <strain evidence="1 2">CBS 115471</strain>
    </source>
</reference>
<sequence length="254" mass="28180">MHGPMNRRGKAKELNIQQSKSMLPLERRQIIGHVGTSILASRPLPDNHHIQAKNLLVEILLCWKQSSDVADATGDERGSRNTEIKIHTKFTYAAVRSTQFPPTKPQYGSVMVEAPSIVASFTRSAGYPHHAKPKRILAQAMLPLKRKKTSLLRTMSGESGSRNTEVKPISGDTQAALLSTSRTLPTKTARINRQVGTLEVLSLLLLPPTAGYTPHTKPKRFPEYTDVGLEHKLRDGLSIGFKLECWNKTGYPTQ</sequence>
<dbReference type="Proteomes" id="UP000193144">
    <property type="component" value="Unassembled WGS sequence"/>
</dbReference>
<evidence type="ECO:0000313" key="2">
    <source>
        <dbReference type="Proteomes" id="UP000193144"/>
    </source>
</evidence>
<proteinExistence type="predicted"/>
<comment type="caution">
    <text evidence="1">The sequence shown here is derived from an EMBL/GenBank/DDBJ whole genome shotgun (WGS) entry which is preliminary data.</text>
</comment>
<dbReference type="AlphaFoldDB" id="A0A1Y1ZM82"/>
<protein>
    <submittedName>
        <fullName evidence="1">Uncharacterized protein</fullName>
    </submittedName>
</protein>
<gene>
    <name evidence="1" type="ORF">BCR34DRAFT_588010</name>
</gene>
<evidence type="ECO:0000313" key="1">
    <source>
        <dbReference type="EMBL" id="ORY11353.1"/>
    </source>
</evidence>
<keyword evidence="2" id="KW-1185">Reference proteome</keyword>
<accession>A0A1Y1ZM82</accession>
<organism evidence="1 2">
    <name type="scientific">Clohesyomyces aquaticus</name>
    <dbReference type="NCBI Taxonomy" id="1231657"/>
    <lineage>
        <taxon>Eukaryota</taxon>
        <taxon>Fungi</taxon>
        <taxon>Dikarya</taxon>
        <taxon>Ascomycota</taxon>
        <taxon>Pezizomycotina</taxon>
        <taxon>Dothideomycetes</taxon>
        <taxon>Pleosporomycetidae</taxon>
        <taxon>Pleosporales</taxon>
        <taxon>Lindgomycetaceae</taxon>
        <taxon>Clohesyomyces</taxon>
    </lineage>
</organism>
<dbReference type="EMBL" id="MCFA01000062">
    <property type="protein sequence ID" value="ORY11353.1"/>
    <property type="molecule type" value="Genomic_DNA"/>
</dbReference>